<dbReference type="NCBIfam" id="TIGR01112">
    <property type="entry name" value="mtrD"/>
    <property type="match status" value="1"/>
</dbReference>
<evidence type="ECO:0000256" key="1">
    <source>
        <dbReference type="ARBA" id="ARBA00002533"/>
    </source>
</evidence>
<evidence type="ECO:0000313" key="21">
    <source>
        <dbReference type="Proteomes" id="UP000066529"/>
    </source>
</evidence>
<evidence type="ECO:0000256" key="16">
    <source>
        <dbReference type="ARBA" id="ARBA00029820"/>
    </source>
</evidence>
<dbReference type="KEGG" id="mthr:MSTHT_2017"/>
<evidence type="ECO:0000256" key="2">
    <source>
        <dbReference type="ARBA" id="ARBA00004651"/>
    </source>
</evidence>
<accession>A0A0E3KQ37</accession>
<evidence type="ECO:0000256" key="18">
    <source>
        <dbReference type="ARBA" id="ARBA00044970"/>
    </source>
</evidence>
<feature type="transmembrane region" description="Helical" evidence="19">
    <location>
        <begin position="73"/>
        <end position="100"/>
    </location>
</feature>
<dbReference type="GO" id="GO:0005737">
    <property type="term" value="C:cytoplasm"/>
    <property type="evidence" value="ECO:0007669"/>
    <property type="project" value="InterPro"/>
</dbReference>
<dbReference type="UniPathway" id="UPA00640">
    <property type="reaction ID" value="UER00698"/>
</dbReference>
<comment type="catalytic activity">
    <reaction evidence="17 19">
        <text>5-methyl-5,6,7,8-tetrahydromethanopterin + coenzyme M + 2 Na(+)(in) = 5,6,7,8-tetrahydromethanopterin + methyl-coenzyme M + 2 Na(+)(out)</text>
        <dbReference type="Rhea" id="RHEA:53492"/>
        <dbReference type="ChEBI" id="CHEBI:29101"/>
        <dbReference type="ChEBI" id="CHEBI:58103"/>
        <dbReference type="ChEBI" id="CHEBI:58116"/>
        <dbReference type="ChEBI" id="CHEBI:58286"/>
        <dbReference type="ChEBI" id="CHEBI:58319"/>
        <dbReference type="EC" id="7.2.1.4"/>
    </reaction>
</comment>
<keyword evidence="7 19" id="KW-1003">Cell membrane</keyword>
<dbReference type="RefSeq" id="WP_048167766.1">
    <property type="nucleotide sequence ID" value="NZ_CP009501.1"/>
</dbReference>
<evidence type="ECO:0000256" key="5">
    <source>
        <dbReference type="ARBA" id="ARBA00011616"/>
    </source>
</evidence>
<dbReference type="EC" id="7.2.1.4" evidence="18 19"/>
<name>A0A0E3KQ37_METTT</name>
<dbReference type="AlphaFoldDB" id="A0A0E3KQ37"/>
<evidence type="ECO:0000256" key="19">
    <source>
        <dbReference type="HAMAP-Rule" id="MF_01097"/>
    </source>
</evidence>
<dbReference type="GO" id="GO:0012506">
    <property type="term" value="C:vesicle membrane"/>
    <property type="evidence" value="ECO:0007669"/>
    <property type="project" value="InterPro"/>
</dbReference>
<dbReference type="GO" id="GO:0006730">
    <property type="term" value="P:one-carbon metabolic process"/>
    <property type="evidence" value="ECO:0007669"/>
    <property type="project" value="UniProtKB-UniRule"/>
</dbReference>
<feature type="transmembrane region" description="Helical" evidence="19">
    <location>
        <begin position="225"/>
        <end position="244"/>
    </location>
</feature>
<evidence type="ECO:0000256" key="12">
    <source>
        <dbReference type="ARBA" id="ARBA00022967"/>
    </source>
</evidence>
<evidence type="ECO:0000256" key="9">
    <source>
        <dbReference type="ARBA" id="ARBA00022603"/>
    </source>
</evidence>
<evidence type="ECO:0000256" key="10">
    <source>
        <dbReference type="ARBA" id="ARBA00022679"/>
    </source>
</evidence>
<evidence type="ECO:0000256" key="4">
    <source>
        <dbReference type="ARBA" id="ARBA00008822"/>
    </source>
</evidence>
<keyword evidence="10 19" id="KW-0808">Transferase</keyword>
<evidence type="ECO:0000256" key="6">
    <source>
        <dbReference type="ARBA" id="ARBA00015129"/>
    </source>
</evidence>
<dbReference type="GO" id="GO:0005886">
    <property type="term" value="C:plasma membrane"/>
    <property type="evidence" value="ECO:0007669"/>
    <property type="project" value="UniProtKB-SubCell"/>
</dbReference>
<evidence type="ECO:0000313" key="20">
    <source>
        <dbReference type="EMBL" id="AKB13775.1"/>
    </source>
</evidence>
<dbReference type="EMBL" id="CP009501">
    <property type="protein sequence ID" value="AKB13775.1"/>
    <property type="molecule type" value="Genomic_DNA"/>
</dbReference>
<comment type="similarity">
    <text evidence="4 19">Belongs to the MtrD family.</text>
</comment>
<keyword evidence="12 19" id="KW-1278">Translocase</keyword>
<comment type="pathway">
    <text evidence="3 19">One-carbon metabolism; methanogenesis from CO(2); methyl-coenzyme M from 5,10-methylene-5,6,7,8-tetrahydromethanopterin: step 2/2.</text>
</comment>
<feature type="transmembrane region" description="Helical" evidence="19">
    <location>
        <begin position="183"/>
        <end position="205"/>
    </location>
</feature>
<dbReference type="GO" id="GO:0030269">
    <property type="term" value="F:tetrahydromethanopterin S-methyltransferase activity"/>
    <property type="evidence" value="ECO:0007669"/>
    <property type="project" value="UniProtKB-UniRule"/>
</dbReference>
<dbReference type="Pfam" id="PF04207">
    <property type="entry name" value="MtrD"/>
    <property type="match status" value="1"/>
</dbReference>
<dbReference type="OrthoDB" id="147994at2157"/>
<evidence type="ECO:0000256" key="13">
    <source>
        <dbReference type="ARBA" id="ARBA00022989"/>
    </source>
</evidence>
<evidence type="ECO:0000256" key="15">
    <source>
        <dbReference type="ARBA" id="ARBA00023136"/>
    </source>
</evidence>
<feature type="transmembrane region" description="Helical" evidence="19">
    <location>
        <begin position="9"/>
        <end position="29"/>
    </location>
</feature>
<reference evidence="20 21" key="1">
    <citation type="submission" date="2014-07" db="EMBL/GenBank/DDBJ databases">
        <title>Methanogenic archaea and the global carbon cycle.</title>
        <authorList>
            <person name="Henriksen J.R."/>
            <person name="Luke J."/>
            <person name="Reinhart S."/>
            <person name="Benedict M.N."/>
            <person name="Youngblut N.D."/>
            <person name="Metcalf M.E."/>
            <person name="Whitaker R.J."/>
            <person name="Metcalf W.W."/>
        </authorList>
    </citation>
    <scope>NUCLEOTIDE SEQUENCE [LARGE SCALE GENOMIC DNA]</scope>
    <source>
        <strain evidence="21">ATCC 43570 / DSM 1825 / OCM 12 / VKM B-1830 / TM-1</strain>
    </source>
</reference>
<comment type="function">
    <text evidence="1 19">Part of a complex that catalyzes the formation of methyl-coenzyme M and tetrahydromethanopterin from coenzyme M and methyl-tetrahydromethanopterin. This is an energy-conserving, sodium-ion translocating step.</text>
</comment>
<dbReference type="GO" id="GO:0019386">
    <property type="term" value="P:methanogenesis, from carbon dioxide"/>
    <property type="evidence" value="ECO:0007669"/>
    <property type="project" value="UniProtKB-UniRule"/>
</dbReference>
<keyword evidence="14 19" id="KW-0484">Methanogenesis</keyword>
<evidence type="ECO:0000256" key="7">
    <source>
        <dbReference type="ARBA" id="ARBA00022475"/>
    </source>
</evidence>
<evidence type="ECO:0000256" key="11">
    <source>
        <dbReference type="ARBA" id="ARBA00022692"/>
    </source>
</evidence>
<sequence>MIDAILGNILWMVLIVIGGVLVSWGVHFVPVGGAPAAMAQATGVGTGTVQLAAGAGLTGLVSAGFMMNVTDNLALIAASGAVGAMIMIAVTMIVGTWVYVYGVGVVPSSAKVKYDPITRYRQDLYVSQGTEGHGIPTVSFVSGVIGAALGGLGGSLVYYSLIEVGVNAGLERVGVTTAVTGNSLVALAAIFAIGIFLVNAVIPSYNIGGTIEGFHDPKFKKWPKAVISSLVASILCAIVAVIAISQLGGI</sequence>
<keyword evidence="9 19" id="KW-0489">Methyltransferase</keyword>
<dbReference type="GO" id="GO:0032259">
    <property type="term" value="P:methylation"/>
    <property type="evidence" value="ECO:0007669"/>
    <property type="project" value="UniProtKB-KW"/>
</dbReference>
<evidence type="ECO:0000256" key="17">
    <source>
        <dbReference type="ARBA" id="ARBA00044880"/>
    </source>
</evidence>
<dbReference type="PIRSF" id="PIRSF016552">
    <property type="entry name" value="MtrD"/>
    <property type="match status" value="1"/>
</dbReference>
<dbReference type="HAMAP" id="MF_01097">
    <property type="entry name" value="MtrD"/>
    <property type="match status" value="1"/>
</dbReference>
<dbReference type="PATRIC" id="fig|523844.20.peg.2490"/>
<evidence type="ECO:0000256" key="3">
    <source>
        <dbReference type="ARBA" id="ARBA00004839"/>
    </source>
</evidence>
<proteinExistence type="inferred from homology"/>
<protein>
    <recommendedName>
        <fullName evidence="6 19">Tetrahydromethanopterin S-methyltransferase subunit D</fullName>
        <ecNumber evidence="18 19">7.2.1.4</ecNumber>
    </recommendedName>
    <alternativeName>
        <fullName evidence="16 19">N5-methyltetrahydromethanopterin--coenzyme M methyltransferase subunit D</fullName>
    </alternativeName>
</protein>
<dbReference type="HOGENOM" id="CLU_1109510_0_0_2"/>
<comment type="subcellular location">
    <subcellularLocation>
        <location evidence="2 19">Cell membrane</location>
        <topology evidence="2 19">Multi-pass membrane protein</topology>
    </subcellularLocation>
</comment>
<keyword evidence="8 19" id="KW-0554">One-carbon metabolism</keyword>
<organism evidence="20 21">
    <name type="scientific">Methanosarcina thermophila (strain ATCC 43570 / DSM 1825 / OCM 12 / VKM B-1830 / TM-1)</name>
    <dbReference type="NCBI Taxonomy" id="523844"/>
    <lineage>
        <taxon>Archaea</taxon>
        <taxon>Methanobacteriati</taxon>
        <taxon>Methanobacteriota</taxon>
        <taxon>Stenosarchaea group</taxon>
        <taxon>Methanomicrobia</taxon>
        <taxon>Methanosarcinales</taxon>
        <taxon>Methanosarcinaceae</taxon>
        <taxon>Methanosarcina</taxon>
    </lineage>
</organism>
<keyword evidence="15 19" id="KW-0472">Membrane</keyword>
<keyword evidence="13 19" id="KW-1133">Transmembrane helix</keyword>
<feature type="transmembrane region" description="Helical" evidence="19">
    <location>
        <begin position="49"/>
        <end position="66"/>
    </location>
</feature>
<evidence type="ECO:0000256" key="14">
    <source>
        <dbReference type="ARBA" id="ARBA00022994"/>
    </source>
</evidence>
<feature type="transmembrane region" description="Helical" evidence="19">
    <location>
        <begin position="140"/>
        <end position="162"/>
    </location>
</feature>
<dbReference type="GeneID" id="41602599"/>
<keyword evidence="11 19" id="KW-0812">Transmembrane</keyword>
<gene>
    <name evidence="19" type="primary">mtrD</name>
    <name evidence="20" type="ORF">MSTHT_2017</name>
</gene>
<comment type="subunit">
    <text evidence="5 19">The complex is composed of 8 subunits; MtrA, MtrB, MtrC, MtrD, MtrE, MtrF, MtrG and MtrH.</text>
</comment>
<dbReference type="Proteomes" id="UP000066529">
    <property type="component" value="Chromosome"/>
</dbReference>
<dbReference type="InterPro" id="IPR005779">
    <property type="entry name" value="MeTrfase_D"/>
</dbReference>
<evidence type="ECO:0000256" key="8">
    <source>
        <dbReference type="ARBA" id="ARBA00022563"/>
    </source>
</evidence>
<dbReference type="STRING" id="523844.MSTHT_2017"/>